<organism evidence="9 10">
    <name type="scientific">Cryobacterium glaciale</name>
    <dbReference type="NCBI Taxonomy" id="1259145"/>
    <lineage>
        <taxon>Bacteria</taxon>
        <taxon>Bacillati</taxon>
        <taxon>Actinomycetota</taxon>
        <taxon>Actinomycetes</taxon>
        <taxon>Micrococcales</taxon>
        <taxon>Microbacteriaceae</taxon>
        <taxon>Cryobacterium</taxon>
    </lineage>
</organism>
<dbReference type="InterPro" id="IPR009075">
    <property type="entry name" value="AcylCo_DH/oxidase_C"/>
</dbReference>
<comment type="caution">
    <text evidence="9">The sequence shown here is derived from an EMBL/GenBank/DDBJ whole genome shotgun (WGS) entry which is preliminary data.</text>
</comment>
<dbReference type="RefSeq" id="WP_134501118.1">
    <property type="nucleotide sequence ID" value="NZ_SOEY01000002.1"/>
</dbReference>
<evidence type="ECO:0000256" key="1">
    <source>
        <dbReference type="ARBA" id="ARBA00001974"/>
    </source>
</evidence>
<evidence type="ECO:0000256" key="4">
    <source>
        <dbReference type="ARBA" id="ARBA00022827"/>
    </source>
</evidence>
<evidence type="ECO:0000313" key="10">
    <source>
        <dbReference type="Proteomes" id="UP000298173"/>
    </source>
</evidence>
<evidence type="ECO:0000256" key="2">
    <source>
        <dbReference type="ARBA" id="ARBA00009347"/>
    </source>
</evidence>
<dbReference type="InterPro" id="IPR009100">
    <property type="entry name" value="AcylCoA_DH/oxidase_NM_dom_sf"/>
</dbReference>
<sequence>MSTRSEELLARARVLAVTELAALGREAEATSIVSDAWWQRLADTGLLRLTLPTKWGGEGLSLAEYFPILEVCAPVHGAIRMIVHGANGTWRALDRFGTDQQKAKLMPGLATGSYLGFCISEPRTGSGEDIGTTAVRSENGWILNGAKQWATLASKAQLIYIPAKARSASGEDLGITTFMVDPNGPGITRKHMAHTMGCKGLDHDVMFFDDAVVPHDRILGEIGGGLDVALRGFLDPSRLSIAASCVGLAQGALDQALEFSTRRTTFQKPISSRQYIQGRLADMATDIAAARALVMHTATAFDRGDEIIQEAAMCKYFGLEMVGRVTDHSIRVHGGVGYTSAYPIEQMYRDARGMWFEEGTAEVQKSVISRQAISKWVPTLPAEFYGPNPGPDSDEYAVLAD</sequence>
<dbReference type="Pfam" id="PF02771">
    <property type="entry name" value="Acyl-CoA_dh_N"/>
    <property type="match status" value="1"/>
</dbReference>
<dbReference type="Gene3D" id="1.20.140.10">
    <property type="entry name" value="Butyryl-CoA Dehydrogenase, subunit A, domain 3"/>
    <property type="match status" value="1"/>
</dbReference>
<evidence type="ECO:0000259" key="8">
    <source>
        <dbReference type="Pfam" id="PF02771"/>
    </source>
</evidence>
<comment type="cofactor">
    <cofactor evidence="1 5">
        <name>FAD</name>
        <dbReference type="ChEBI" id="CHEBI:57692"/>
    </cofactor>
</comment>
<evidence type="ECO:0000259" key="6">
    <source>
        <dbReference type="Pfam" id="PF00441"/>
    </source>
</evidence>
<protein>
    <submittedName>
        <fullName evidence="9">Acyl-CoA dehydrogenase</fullName>
    </submittedName>
</protein>
<keyword evidence="5" id="KW-0560">Oxidoreductase</keyword>
<dbReference type="PANTHER" id="PTHR43884">
    <property type="entry name" value="ACYL-COA DEHYDROGENASE"/>
    <property type="match status" value="1"/>
</dbReference>
<accession>A0A4R8V773</accession>
<evidence type="ECO:0000313" key="9">
    <source>
        <dbReference type="EMBL" id="TFB77306.1"/>
    </source>
</evidence>
<dbReference type="Pfam" id="PF00441">
    <property type="entry name" value="Acyl-CoA_dh_1"/>
    <property type="match status" value="1"/>
</dbReference>
<dbReference type="InterPro" id="IPR013786">
    <property type="entry name" value="AcylCoA_DH/ox_N"/>
</dbReference>
<keyword evidence="3 5" id="KW-0285">Flavoprotein</keyword>
<dbReference type="FunFam" id="1.20.140.10:FF:000004">
    <property type="entry name" value="Acyl-CoA dehydrogenase FadE25"/>
    <property type="match status" value="1"/>
</dbReference>
<keyword evidence="4 5" id="KW-0274">FAD</keyword>
<dbReference type="GO" id="GO:0003995">
    <property type="term" value="F:acyl-CoA dehydrogenase activity"/>
    <property type="evidence" value="ECO:0007669"/>
    <property type="project" value="TreeGrafter"/>
</dbReference>
<dbReference type="Pfam" id="PF02770">
    <property type="entry name" value="Acyl-CoA_dh_M"/>
    <property type="match status" value="1"/>
</dbReference>
<dbReference type="OrthoDB" id="2769798at2"/>
<proteinExistence type="inferred from homology"/>
<dbReference type="GO" id="GO:0050660">
    <property type="term" value="F:flavin adenine dinucleotide binding"/>
    <property type="evidence" value="ECO:0007669"/>
    <property type="project" value="InterPro"/>
</dbReference>
<reference evidence="9 10" key="1">
    <citation type="submission" date="2019-03" db="EMBL/GenBank/DDBJ databases">
        <title>Genomics of glacier-inhabiting Cryobacterium strains.</title>
        <authorList>
            <person name="Liu Q."/>
            <person name="Xin Y.-H."/>
        </authorList>
    </citation>
    <scope>NUCLEOTIDE SEQUENCE [LARGE SCALE GENOMIC DNA]</scope>
    <source>
        <strain evidence="9 10">HLT2-23</strain>
    </source>
</reference>
<name>A0A4R8V773_9MICO</name>
<dbReference type="SUPFAM" id="SSF56645">
    <property type="entry name" value="Acyl-CoA dehydrogenase NM domain-like"/>
    <property type="match status" value="1"/>
</dbReference>
<dbReference type="InterPro" id="IPR037069">
    <property type="entry name" value="AcylCoA_DH/ox_N_sf"/>
</dbReference>
<feature type="domain" description="Acyl-CoA dehydrogenase/oxidase N-terminal" evidence="8">
    <location>
        <begin position="5"/>
        <end position="112"/>
    </location>
</feature>
<dbReference type="InterPro" id="IPR006091">
    <property type="entry name" value="Acyl-CoA_Oxase/DH_mid-dom"/>
</dbReference>
<evidence type="ECO:0000259" key="7">
    <source>
        <dbReference type="Pfam" id="PF02770"/>
    </source>
</evidence>
<evidence type="ECO:0000256" key="3">
    <source>
        <dbReference type="ARBA" id="ARBA00022630"/>
    </source>
</evidence>
<dbReference type="PANTHER" id="PTHR43884:SF40">
    <property type="entry name" value="ACYL-COA DEHYDROGENASE"/>
    <property type="match status" value="1"/>
</dbReference>
<evidence type="ECO:0000256" key="5">
    <source>
        <dbReference type="RuleBase" id="RU362125"/>
    </source>
</evidence>
<dbReference type="SUPFAM" id="SSF47203">
    <property type="entry name" value="Acyl-CoA dehydrogenase C-terminal domain-like"/>
    <property type="match status" value="1"/>
</dbReference>
<dbReference type="Gene3D" id="2.40.110.10">
    <property type="entry name" value="Butyryl-CoA Dehydrogenase, subunit A, domain 2"/>
    <property type="match status" value="1"/>
</dbReference>
<dbReference type="PIRSF" id="PIRSF016578">
    <property type="entry name" value="HsaA"/>
    <property type="match status" value="1"/>
</dbReference>
<keyword evidence="10" id="KW-1185">Reference proteome</keyword>
<dbReference type="InterPro" id="IPR036250">
    <property type="entry name" value="AcylCo_DH-like_C"/>
</dbReference>
<comment type="similarity">
    <text evidence="2 5">Belongs to the acyl-CoA dehydrogenase family.</text>
</comment>
<dbReference type="EMBL" id="SOEY01000002">
    <property type="protein sequence ID" value="TFB77306.1"/>
    <property type="molecule type" value="Genomic_DNA"/>
</dbReference>
<dbReference type="AlphaFoldDB" id="A0A4R8V773"/>
<dbReference type="Gene3D" id="1.10.540.10">
    <property type="entry name" value="Acyl-CoA dehydrogenase/oxidase, N-terminal domain"/>
    <property type="match status" value="1"/>
</dbReference>
<dbReference type="Proteomes" id="UP000298173">
    <property type="component" value="Unassembled WGS sequence"/>
</dbReference>
<dbReference type="InterPro" id="IPR046373">
    <property type="entry name" value="Acyl-CoA_Oxase/DH_mid-dom_sf"/>
</dbReference>
<feature type="domain" description="Acyl-CoA dehydrogenase/oxidase C-terminal" evidence="6">
    <location>
        <begin position="223"/>
        <end position="372"/>
    </location>
</feature>
<feature type="domain" description="Acyl-CoA oxidase/dehydrogenase middle" evidence="7">
    <location>
        <begin position="117"/>
        <end position="210"/>
    </location>
</feature>
<gene>
    <name evidence="9" type="ORF">E3O06_00695</name>
</gene>